<feature type="non-terminal residue" evidence="2">
    <location>
        <position position="1"/>
    </location>
</feature>
<dbReference type="EMBL" id="ML769449">
    <property type="protein sequence ID" value="KAE9401168.1"/>
    <property type="molecule type" value="Genomic_DNA"/>
</dbReference>
<feature type="region of interest" description="Disordered" evidence="1">
    <location>
        <begin position="86"/>
        <end position="117"/>
    </location>
</feature>
<sequence>YLLKNPDHYTSYVFVPFYWHTFVTEACSVYYPQDTATAQPKLVLIKQHGKLVGLSSSFDYTHRPIEHEDYNLYDWIQRFQRVSKHKKKQLEDNKDQSDDDNCPPHPVPSKSKSSSLSFIEGHPLANTHVISLRHNHEKIIPNFLGGSLPRPDKEDREFYCSTVLTLFRKDLRFATEETWHDAFLNYNFNNDCIFYMKNINLIYECVDARDDYRAQLKAGKLDNTTKLPSSIPTHLNDDLVSHLCTYDDQIHSDPFELDDII</sequence>
<proteinExistence type="predicted"/>
<accession>A0A6A4HV81</accession>
<dbReference type="AlphaFoldDB" id="A0A6A4HV81"/>
<dbReference type="Proteomes" id="UP000799118">
    <property type="component" value="Unassembled WGS sequence"/>
</dbReference>
<evidence type="ECO:0000313" key="3">
    <source>
        <dbReference type="Proteomes" id="UP000799118"/>
    </source>
</evidence>
<protein>
    <submittedName>
        <fullName evidence="2">Uncharacterized protein</fullName>
    </submittedName>
</protein>
<evidence type="ECO:0000313" key="2">
    <source>
        <dbReference type="EMBL" id="KAE9401168.1"/>
    </source>
</evidence>
<reference evidence="2" key="1">
    <citation type="journal article" date="2019" name="Environ. Microbiol.">
        <title>Fungal ecological strategies reflected in gene transcription - a case study of two litter decomposers.</title>
        <authorList>
            <person name="Barbi F."/>
            <person name="Kohler A."/>
            <person name="Barry K."/>
            <person name="Baskaran P."/>
            <person name="Daum C."/>
            <person name="Fauchery L."/>
            <person name="Ihrmark K."/>
            <person name="Kuo A."/>
            <person name="LaButti K."/>
            <person name="Lipzen A."/>
            <person name="Morin E."/>
            <person name="Grigoriev I.V."/>
            <person name="Henrissat B."/>
            <person name="Lindahl B."/>
            <person name="Martin F."/>
        </authorList>
    </citation>
    <scope>NUCLEOTIDE SEQUENCE</scope>
    <source>
        <strain evidence="2">JB14</strain>
    </source>
</reference>
<evidence type="ECO:0000256" key="1">
    <source>
        <dbReference type="SAM" id="MobiDB-lite"/>
    </source>
</evidence>
<gene>
    <name evidence="2" type="ORF">BT96DRAFT_1093672</name>
</gene>
<name>A0A6A4HV81_9AGAR</name>
<dbReference type="OrthoDB" id="3259294at2759"/>
<organism evidence="2 3">
    <name type="scientific">Gymnopus androsaceus JB14</name>
    <dbReference type="NCBI Taxonomy" id="1447944"/>
    <lineage>
        <taxon>Eukaryota</taxon>
        <taxon>Fungi</taxon>
        <taxon>Dikarya</taxon>
        <taxon>Basidiomycota</taxon>
        <taxon>Agaricomycotina</taxon>
        <taxon>Agaricomycetes</taxon>
        <taxon>Agaricomycetidae</taxon>
        <taxon>Agaricales</taxon>
        <taxon>Marasmiineae</taxon>
        <taxon>Omphalotaceae</taxon>
        <taxon>Gymnopus</taxon>
    </lineage>
</organism>
<keyword evidence="3" id="KW-1185">Reference proteome</keyword>